<dbReference type="AlphaFoldDB" id="A0A3L6EJ18"/>
<protein>
    <submittedName>
        <fullName evidence="2">Uncharacterized protein</fullName>
    </submittedName>
</protein>
<sequence>MSGRASTTGRGYGPSTVRRSCRVGPSTIKWVVPRVGSPDTTHLSIYTSAR</sequence>
<feature type="region of interest" description="Disordered" evidence="1">
    <location>
        <begin position="1"/>
        <end position="20"/>
    </location>
</feature>
<name>A0A3L6EJ18_MAIZE</name>
<evidence type="ECO:0000256" key="1">
    <source>
        <dbReference type="SAM" id="MobiDB-lite"/>
    </source>
</evidence>
<proteinExistence type="predicted"/>
<comment type="caution">
    <text evidence="2">The sequence shown here is derived from an EMBL/GenBank/DDBJ whole genome shotgun (WGS) entry which is preliminary data.</text>
</comment>
<evidence type="ECO:0000313" key="2">
    <source>
        <dbReference type="EMBL" id="PWZ21034.1"/>
    </source>
</evidence>
<organism evidence="2">
    <name type="scientific">Zea mays</name>
    <name type="common">Maize</name>
    <dbReference type="NCBI Taxonomy" id="4577"/>
    <lineage>
        <taxon>Eukaryota</taxon>
        <taxon>Viridiplantae</taxon>
        <taxon>Streptophyta</taxon>
        <taxon>Embryophyta</taxon>
        <taxon>Tracheophyta</taxon>
        <taxon>Spermatophyta</taxon>
        <taxon>Magnoliopsida</taxon>
        <taxon>Liliopsida</taxon>
        <taxon>Poales</taxon>
        <taxon>Poaceae</taxon>
        <taxon>PACMAD clade</taxon>
        <taxon>Panicoideae</taxon>
        <taxon>Andropogonodae</taxon>
        <taxon>Andropogoneae</taxon>
        <taxon>Tripsacinae</taxon>
        <taxon>Zea</taxon>
    </lineage>
</organism>
<gene>
    <name evidence="2" type="ORF">Zm00014a_033703</name>
</gene>
<dbReference type="Proteomes" id="UP000251960">
    <property type="component" value="Chromosome 5"/>
</dbReference>
<reference evidence="2" key="1">
    <citation type="journal article" date="2018" name="Nat. Genet.">
        <title>Extensive intraspecific gene order and gene structural variations between Mo17 and other maize genomes.</title>
        <authorList>
            <person name="Sun S."/>
            <person name="Zhou Y."/>
            <person name="Chen J."/>
            <person name="Shi J."/>
            <person name="Zhao H."/>
            <person name="Zhao H."/>
            <person name="Song W."/>
            <person name="Zhang M."/>
            <person name="Cui Y."/>
            <person name="Dong X."/>
            <person name="Liu H."/>
            <person name="Ma X."/>
            <person name="Jiao Y."/>
            <person name="Wang B."/>
            <person name="Wei X."/>
            <person name="Stein J.C."/>
            <person name="Glaubitz J.C."/>
            <person name="Lu F."/>
            <person name="Yu G."/>
            <person name="Liang C."/>
            <person name="Fengler K."/>
            <person name="Li B."/>
            <person name="Rafalski A."/>
            <person name="Schnable P.S."/>
            <person name="Ware D.H."/>
            <person name="Buckler E.S."/>
            <person name="Lai J."/>
        </authorList>
    </citation>
    <scope>NUCLEOTIDE SEQUENCE [LARGE SCALE GENOMIC DNA]</scope>
    <source>
        <tissue evidence="2">Seedling</tissue>
    </source>
</reference>
<dbReference type="EMBL" id="NCVQ01000006">
    <property type="protein sequence ID" value="PWZ21034.1"/>
    <property type="molecule type" value="Genomic_DNA"/>
</dbReference>
<accession>A0A3L6EJ18</accession>